<dbReference type="EMBL" id="JACSPQ010000006">
    <property type="protein sequence ID" value="MBD8002180.1"/>
    <property type="molecule type" value="Genomic_DNA"/>
</dbReference>
<comment type="caution">
    <text evidence="7">The sequence shown here is derived from an EMBL/GenBank/DDBJ whole genome shotgun (WGS) entry which is preliminary data.</text>
</comment>
<sequence length="324" mass="36034">MDKLELIKLPIEKELGEFKTLFEMSLRSDNPLLGEVLGYIRKRNGKMMRPILVLLMAKLFGEVADATLHAALSLELLHTASLVHDDVVDESDERRGQSSVNALYNNKISVLVGDYMLATSLKHAAHTGILELVELVARLGQDLSEGEIIQLENTSNQNFSEEVYFNVIRKKTAALFTASAESGAVSVHAGKTEERNAALFGEMIGIAFQIKDDIFDYYTCPELGKPTGNDMLEGKLTLPALYVLNKTNDESLRALALRIRSMEASKEEIASFVELIKQEGGIAYAESVMRSYRDKALDLLPESAEPSIREALTAYIDYVIEREK</sequence>
<comment type="cofactor">
    <cofactor evidence="1">
        <name>Mg(2+)</name>
        <dbReference type="ChEBI" id="CHEBI:18420"/>
    </cofactor>
</comment>
<evidence type="ECO:0000313" key="7">
    <source>
        <dbReference type="EMBL" id="MBD8002180.1"/>
    </source>
</evidence>
<dbReference type="Proteomes" id="UP000616346">
    <property type="component" value="Unassembled WGS sequence"/>
</dbReference>
<gene>
    <name evidence="7" type="ORF">H9626_08120</name>
</gene>
<dbReference type="CDD" id="cd00685">
    <property type="entry name" value="Trans_IPPS_HT"/>
    <property type="match status" value="1"/>
</dbReference>
<dbReference type="PANTHER" id="PTHR12001">
    <property type="entry name" value="GERANYLGERANYL PYROPHOSPHATE SYNTHASE"/>
    <property type="match status" value="1"/>
</dbReference>
<evidence type="ECO:0000313" key="8">
    <source>
        <dbReference type="Proteomes" id="UP000616346"/>
    </source>
</evidence>
<name>A0ABR8VBS7_9BACT</name>
<dbReference type="SUPFAM" id="SSF48576">
    <property type="entry name" value="Terpenoid synthases"/>
    <property type="match status" value="1"/>
</dbReference>
<protein>
    <submittedName>
        <fullName evidence="7">Polyprenyl synthetase family protein</fullName>
    </submittedName>
</protein>
<dbReference type="PROSITE" id="PS00444">
    <property type="entry name" value="POLYPRENYL_SYNTHASE_2"/>
    <property type="match status" value="1"/>
</dbReference>
<evidence type="ECO:0000256" key="3">
    <source>
        <dbReference type="ARBA" id="ARBA00022679"/>
    </source>
</evidence>
<evidence type="ECO:0000256" key="4">
    <source>
        <dbReference type="ARBA" id="ARBA00022723"/>
    </source>
</evidence>
<dbReference type="SFLD" id="SFLDS00005">
    <property type="entry name" value="Isoprenoid_Synthase_Type_I"/>
    <property type="match status" value="1"/>
</dbReference>
<dbReference type="Pfam" id="PF00348">
    <property type="entry name" value="polyprenyl_synt"/>
    <property type="match status" value="1"/>
</dbReference>
<dbReference type="InterPro" id="IPR033749">
    <property type="entry name" value="Polyprenyl_synt_CS"/>
</dbReference>
<keyword evidence="8" id="KW-1185">Reference proteome</keyword>
<evidence type="ECO:0000256" key="2">
    <source>
        <dbReference type="ARBA" id="ARBA00006706"/>
    </source>
</evidence>
<dbReference type="InterPro" id="IPR008949">
    <property type="entry name" value="Isoprenoid_synthase_dom_sf"/>
</dbReference>
<organism evidence="7 8">
    <name type="scientific">Phocaeicola faecium</name>
    <dbReference type="NCBI Taxonomy" id="2762213"/>
    <lineage>
        <taxon>Bacteria</taxon>
        <taxon>Pseudomonadati</taxon>
        <taxon>Bacteroidota</taxon>
        <taxon>Bacteroidia</taxon>
        <taxon>Bacteroidales</taxon>
        <taxon>Bacteroidaceae</taxon>
        <taxon>Phocaeicola</taxon>
    </lineage>
</organism>
<dbReference type="PANTHER" id="PTHR12001:SF69">
    <property type="entry name" value="ALL TRANS-POLYPRENYL-DIPHOSPHATE SYNTHASE PDSS1"/>
    <property type="match status" value="1"/>
</dbReference>
<dbReference type="PROSITE" id="PS00723">
    <property type="entry name" value="POLYPRENYL_SYNTHASE_1"/>
    <property type="match status" value="1"/>
</dbReference>
<comment type="similarity">
    <text evidence="2 6">Belongs to the FPP/GGPP synthase family.</text>
</comment>
<evidence type="ECO:0000256" key="5">
    <source>
        <dbReference type="ARBA" id="ARBA00022842"/>
    </source>
</evidence>
<proteinExistence type="inferred from homology"/>
<keyword evidence="3 6" id="KW-0808">Transferase</keyword>
<evidence type="ECO:0000256" key="1">
    <source>
        <dbReference type="ARBA" id="ARBA00001946"/>
    </source>
</evidence>
<reference evidence="7 8" key="1">
    <citation type="submission" date="2020-08" db="EMBL/GenBank/DDBJ databases">
        <title>A Genomic Blueprint of the Chicken Gut Microbiome.</title>
        <authorList>
            <person name="Gilroy R."/>
            <person name="Ravi A."/>
            <person name="Getino M."/>
            <person name="Pursley I."/>
            <person name="Horton D.L."/>
            <person name="Alikhan N.-F."/>
            <person name="Baker D."/>
            <person name="Gharbi K."/>
            <person name="Hall N."/>
            <person name="Watson M."/>
            <person name="Adriaenssens E.M."/>
            <person name="Foster-Nyarko E."/>
            <person name="Jarju S."/>
            <person name="Secka A."/>
            <person name="Antonio M."/>
            <person name="Oren A."/>
            <person name="Chaudhuri R."/>
            <person name="La Ragione R.M."/>
            <person name="Hildebrand F."/>
            <person name="Pallen M.J."/>
        </authorList>
    </citation>
    <scope>NUCLEOTIDE SEQUENCE [LARGE SCALE GENOMIC DNA]</scope>
    <source>
        <strain evidence="7 8">Sa1YUN3</strain>
    </source>
</reference>
<dbReference type="InterPro" id="IPR000092">
    <property type="entry name" value="Polyprenyl_synt"/>
</dbReference>
<keyword evidence="4" id="KW-0479">Metal-binding</keyword>
<dbReference type="RefSeq" id="WP_191710162.1">
    <property type="nucleotide sequence ID" value="NZ_JACSPQ010000006.1"/>
</dbReference>
<evidence type="ECO:0000256" key="6">
    <source>
        <dbReference type="RuleBase" id="RU004466"/>
    </source>
</evidence>
<dbReference type="Gene3D" id="1.10.600.10">
    <property type="entry name" value="Farnesyl Diphosphate Synthase"/>
    <property type="match status" value="1"/>
</dbReference>
<keyword evidence="5" id="KW-0460">Magnesium</keyword>
<accession>A0ABR8VBS7</accession>